<evidence type="ECO:0000313" key="3">
    <source>
        <dbReference type="Ensembl" id="ENSCSEP00000016753.1"/>
    </source>
</evidence>
<feature type="region of interest" description="Disordered" evidence="2">
    <location>
        <begin position="132"/>
        <end position="193"/>
    </location>
</feature>
<sequence length="279" mass="28832">MSKETVLPPDGAAGPGKGARQETSPLLSTSHDPHDSESSGRTPSPRKLATDGPGHVTEEKPNYCEPVRTQPHSESRPASDFTEGDSARDQNNCRPNGTGTPALSNGGGIHPGISSAGGPRVCSCGATISTGAERGSGSGSKGTSSAPTTEQPRKQPSTPVSQRVQRKLRSSLSVNSDSSRRSKGSSTGSQKAPLPEDCCVHCILACLFCEFLTLCNMVVAQASCGACTSEACCCCCCTDDLGDDCNCPCDMDCGIMDACCESSDCLEICMECCGICFPT</sequence>
<protein>
    <submittedName>
        <fullName evidence="3">MyoD family inhibitor domain containing</fullName>
    </submittedName>
</protein>
<feature type="compositionally biased region" description="Polar residues" evidence="2">
    <location>
        <begin position="146"/>
        <end position="163"/>
    </location>
</feature>
<dbReference type="InParanoid" id="A0A3P8VN68"/>
<dbReference type="RefSeq" id="XP_024913309.1">
    <property type="nucleotide sequence ID" value="XM_025057541.1"/>
</dbReference>
<dbReference type="CTD" id="29969"/>
<dbReference type="AlphaFoldDB" id="A0A3P8VN68"/>
<feature type="compositionally biased region" description="Polar residues" evidence="2">
    <location>
        <begin position="21"/>
        <end position="30"/>
    </location>
</feature>
<proteinExistence type="inferred from homology"/>
<dbReference type="InterPro" id="IPR026134">
    <property type="entry name" value="MDFI/MDFIC"/>
</dbReference>
<evidence type="ECO:0000256" key="1">
    <source>
        <dbReference type="ARBA" id="ARBA00025778"/>
    </source>
</evidence>
<reference evidence="3" key="3">
    <citation type="submission" date="2025-09" db="UniProtKB">
        <authorList>
            <consortium name="Ensembl"/>
        </authorList>
    </citation>
    <scope>IDENTIFICATION</scope>
</reference>
<dbReference type="GeneID" id="103382868"/>
<dbReference type="PANTHER" id="PTHR15304">
    <property type="entry name" value="MYOD FAMILY INHIBITOR"/>
    <property type="match status" value="1"/>
</dbReference>
<accession>A0A3P8VN68</accession>
<dbReference type="PANTHER" id="PTHR15304:SF0">
    <property type="entry name" value="MYOD FAMILY INHIBITOR DOMAIN-CONTAINING PROTEIN"/>
    <property type="match status" value="1"/>
</dbReference>
<dbReference type="OMA" id="PASHDAC"/>
<reference evidence="3" key="2">
    <citation type="submission" date="2025-08" db="UniProtKB">
        <authorList>
            <consortium name="Ensembl"/>
        </authorList>
    </citation>
    <scope>IDENTIFICATION</scope>
</reference>
<name>A0A3P8VN68_CYNSE</name>
<organism evidence="3 4">
    <name type="scientific">Cynoglossus semilaevis</name>
    <name type="common">Tongue sole</name>
    <dbReference type="NCBI Taxonomy" id="244447"/>
    <lineage>
        <taxon>Eukaryota</taxon>
        <taxon>Metazoa</taxon>
        <taxon>Chordata</taxon>
        <taxon>Craniata</taxon>
        <taxon>Vertebrata</taxon>
        <taxon>Euteleostomi</taxon>
        <taxon>Actinopterygii</taxon>
        <taxon>Neopterygii</taxon>
        <taxon>Teleostei</taxon>
        <taxon>Neoteleostei</taxon>
        <taxon>Acanthomorphata</taxon>
        <taxon>Carangaria</taxon>
        <taxon>Pleuronectiformes</taxon>
        <taxon>Pleuronectoidei</taxon>
        <taxon>Cynoglossidae</taxon>
        <taxon>Cynoglossinae</taxon>
        <taxon>Cynoglossus</taxon>
    </lineage>
</organism>
<dbReference type="KEGG" id="csem:103382868"/>
<dbReference type="Pfam" id="PF15316">
    <property type="entry name" value="MDFI"/>
    <property type="match status" value="1"/>
</dbReference>
<evidence type="ECO:0000313" key="4">
    <source>
        <dbReference type="Proteomes" id="UP000265120"/>
    </source>
</evidence>
<feature type="compositionally biased region" description="Polar residues" evidence="2">
    <location>
        <begin position="89"/>
        <end position="103"/>
    </location>
</feature>
<evidence type="ECO:0000256" key="2">
    <source>
        <dbReference type="SAM" id="MobiDB-lite"/>
    </source>
</evidence>
<feature type="region of interest" description="Disordered" evidence="2">
    <location>
        <begin position="1"/>
        <end position="115"/>
    </location>
</feature>
<dbReference type="Proteomes" id="UP000265120">
    <property type="component" value="Chromosome 8"/>
</dbReference>
<keyword evidence="4" id="KW-1185">Reference proteome</keyword>
<reference evidence="3 4" key="1">
    <citation type="journal article" date="2014" name="Nat. Genet.">
        <title>Whole-genome sequence of a flatfish provides insights into ZW sex chromosome evolution and adaptation to a benthic lifestyle.</title>
        <authorList>
            <person name="Chen S."/>
            <person name="Zhang G."/>
            <person name="Shao C."/>
            <person name="Huang Q."/>
            <person name="Liu G."/>
            <person name="Zhang P."/>
            <person name="Song W."/>
            <person name="An N."/>
            <person name="Chalopin D."/>
            <person name="Volff J.N."/>
            <person name="Hong Y."/>
            <person name="Li Q."/>
            <person name="Sha Z."/>
            <person name="Zhou H."/>
            <person name="Xie M."/>
            <person name="Yu Q."/>
            <person name="Liu Y."/>
            <person name="Xiang H."/>
            <person name="Wang N."/>
            <person name="Wu K."/>
            <person name="Yang C."/>
            <person name="Zhou Q."/>
            <person name="Liao X."/>
            <person name="Yang L."/>
            <person name="Hu Q."/>
            <person name="Zhang J."/>
            <person name="Meng L."/>
            <person name="Jin L."/>
            <person name="Tian Y."/>
            <person name="Lian J."/>
            <person name="Yang J."/>
            <person name="Miao G."/>
            <person name="Liu S."/>
            <person name="Liang Z."/>
            <person name="Yan F."/>
            <person name="Li Y."/>
            <person name="Sun B."/>
            <person name="Zhang H."/>
            <person name="Zhang J."/>
            <person name="Zhu Y."/>
            <person name="Du M."/>
            <person name="Zhao Y."/>
            <person name="Schartl M."/>
            <person name="Tang Q."/>
            <person name="Wang J."/>
        </authorList>
    </citation>
    <scope>NUCLEOTIDE SEQUENCE</scope>
</reference>
<dbReference type="GeneTree" id="ENSGT00940000158685"/>
<dbReference type="Ensembl" id="ENSCSET00000016967.1">
    <property type="protein sequence ID" value="ENSCSEP00000016753.1"/>
    <property type="gene ID" value="ENSCSEG00000010777.1"/>
</dbReference>
<dbReference type="GO" id="GO:0010468">
    <property type="term" value="P:regulation of gene expression"/>
    <property type="evidence" value="ECO:0007669"/>
    <property type="project" value="UniProtKB-ARBA"/>
</dbReference>
<dbReference type="RefSeq" id="XP_008314045.1">
    <property type="nucleotide sequence ID" value="XM_008315823.3"/>
</dbReference>
<dbReference type="RefSeq" id="XP_024913308.1">
    <property type="nucleotide sequence ID" value="XM_025057540.1"/>
</dbReference>
<comment type="similarity">
    <text evidence="1">Belongs to the MDFI family.</text>
</comment>
<dbReference type="OrthoDB" id="8958154at2759"/>
<dbReference type="STRING" id="244447.ENSCSEP00000016753"/>